<evidence type="ECO:0000313" key="4">
    <source>
        <dbReference type="Proteomes" id="UP001146793"/>
    </source>
</evidence>
<keyword evidence="1" id="KW-0732">Signal</keyword>
<feature type="signal peptide" evidence="1">
    <location>
        <begin position="1"/>
        <end position="18"/>
    </location>
</feature>
<dbReference type="InterPro" id="IPR036249">
    <property type="entry name" value="Thioredoxin-like_sf"/>
</dbReference>
<organism evidence="3 4">
    <name type="scientific">Anaeramoeba flamelloides</name>
    <dbReference type="NCBI Taxonomy" id="1746091"/>
    <lineage>
        <taxon>Eukaryota</taxon>
        <taxon>Metamonada</taxon>
        <taxon>Anaeramoebidae</taxon>
        <taxon>Anaeramoeba</taxon>
    </lineage>
</organism>
<name>A0AAV7Z9X5_9EUKA</name>
<dbReference type="Pfam" id="PF13462">
    <property type="entry name" value="Thioredoxin_4"/>
    <property type="match status" value="1"/>
</dbReference>
<evidence type="ECO:0000313" key="3">
    <source>
        <dbReference type="EMBL" id="KAJ3437786.1"/>
    </source>
</evidence>
<reference evidence="3" key="1">
    <citation type="submission" date="2022-08" db="EMBL/GenBank/DDBJ databases">
        <title>Novel sulphate-reducing endosymbionts in the free-living metamonad Anaeramoeba.</title>
        <authorList>
            <person name="Jerlstrom-Hultqvist J."/>
            <person name="Cepicka I."/>
            <person name="Gallot-Lavallee L."/>
            <person name="Salas-Leiva D."/>
            <person name="Curtis B.A."/>
            <person name="Zahonova K."/>
            <person name="Pipaliya S."/>
            <person name="Dacks J."/>
            <person name="Roger A.J."/>
        </authorList>
    </citation>
    <scope>NUCLEOTIDE SEQUENCE</scope>
    <source>
        <strain evidence="3">Busselton2</strain>
    </source>
</reference>
<dbReference type="PROSITE" id="PS51257">
    <property type="entry name" value="PROKAR_LIPOPROTEIN"/>
    <property type="match status" value="1"/>
</dbReference>
<dbReference type="CDD" id="cd02972">
    <property type="entry name" value="DsbA_family"/>
    <property type="match status" value="1"/>
</dbReference>
<sequence length="211" mass="24155">MKLSFFLISFCLIFLISCDLIPSRYPGKRQGDPAAPIMIEMHGDLLCPACAEAWPTMKEVLVHYGDKVVFYFHTFPLPYHTASFHVSQASNVIVKLSNNTLTYFWRYLDDLYIQSLQQQYWNDKIVTLTDTEVVDEIAKYISSNYPFSYTDVINGMQDENINMDTRVAWKFACARGIYGTPMFYINGMLCSDIGSGSTLQDWEKLIDGLLA</sequence>
<dbReference type="PANTHER" id="PTHR33875">
    <property type="entry name" value="OS09G0542200 PROTEIN"/>
    <property type="match status" value="1"/>
</dbReference>
<accession>A0AAV7Z9X5</accession>
<dbReference type="EMBL" id="JANTQA010000033">
    <property type="protein sequence ID" value="KAJ3437786.1"/>
    <property type="molecule type" value="Genomic_DNA"/>
</dbReference>
<dbReference type="AlphaFoldDB" id="A0AAV7Z9X5"/>
<feature type="chain" id="PRO_5043417635" description="Thioredoxin-like fold domain-containing protein" evidence="1">
    <location>
        <begin position="19"/>
        <end position="211"/>
    </location>
</feature>
<dbReference type="Proteomes" id="UP001146793">
    <property type="component" value="Unassembled WGS sequence"/>
</dbReference>
<evidence type="ECO:0000256" key="1">
    <source>
        <dbReference type="SAM" id="SignalP"/>
    </source>
</evidence>
<dbReference type="SUPFAM" id="SSF52833">
    <property type="entry name" value="Thioredoxin-like"/>
    <property type="match status" value="1"/>
</dbReference>
<gene>
    <name evidence="3" type="ORF">M0812_16955</name>
</gene>
<dbReference type="PANTHER" id="PTHR33875:SF2">
    <property type="entry name" value="ACR183CP"/>
    <property type="match status" value="1"/>
</dbReference>
<evidence type="ECO:0000259" key="2">
    <source>
        <dbReference type="Pfam" id="PF13462"/>
    </source>
</evidence>
<dbReference type="InterPro" id="IPR012336">
    <property type="entry name" value="Thioredoxin-like_fold"/>
</dbReference>
<comment type="caution">
    <text evidence="3">The sequence shown here is derived from an EMBL/GenBank/DDBJ whole genome shotgun (WGS) entry which is preliminary data.</text>
</comment>
<proteinExistence type="predicted"/>
<feature type="domain" description="Thioredoxin-like fold" evidence="2">
    <location>
        <begin position="29"/>
        <end position="207"/>
    </location>
</feature>
<dbReference type="Gene3D" id="3.40.30.10">
    <property type="entry name" value="Glutaredoxin"/>
    <property type="match status" value="1"/>
</dbReference>
<protein>
    <recommendedName>
        <fullName evidence="2">Thioredoxin-like fold domain-containing protein</fullName>
    </recommendedName>
</protein>